<keyword evidence="1" id="KW-1133">Transmembrane helix</keyword>
<dbReference type="AlphaFoldDB" id="A0A1Y1QAX0"/>
<evidence type="ECO:0000313" key="3">
    <source>
        <dbReference type="Proteomes" id="UP000192491"/>
    </source>
</evidence>
<accession>A0A1Y1QAX0</accession>
<feature type="transmembrane region" description="Helical" evidence="1">
    <location>
        <begin position="83"/>
        <end position="100"/>
    </location>
</feature>
<gene>
    <name evidence="2" type="ORF">BWK73_45355</name>
</gene>
<comment type="caution">
    <text evidence="2">The sequence shown here is derived from an EMBL/GenBank/DDBJ whole genome shotgun (WGS) entry which is preliminary data.</text>
</comment>
<keyword evidence="1" id="KW-0472">Membrane</keyword>
<sequence length="148" mass="16300">MNTVSRIIKLDGLSLPSLSLFFGGFLWVISLTQVVFYTDQGVVMGYWVGATGWLGFALFQFAWYANLLELLGVLLMARYPNRAMWLAVLGVILAGQAFWFTDIPGQATNMQVIGLGAGFWFWYASMVLVTLGVIFGSVEEEPASPTAQ</sequence>
<reference evidence="2 3" key="1">
    <citation type="submission" date="2017-01" db="EMBL/GenBank/DDBJ databases">
        <title>Novel large sulfur bacteria in the metagenomes of groundwater-fed chemosynthetic microbial mats in the Lake Huron basin.</title>
        <authorList>
            <person name="Sharrar A.M."/>
            <person name="Flood B.E."/>
            <person name="Bailey J.V."/>
            <person name="Jones D.S."/>
            <person name="Biddanda B."/>
            <person name="Ruberg S.A."/>
            <person name="Marcus D.N."/>
            <person name="Dick G.J."/>
        </authorList>
    </citation>
    <scope>NUCLEOTIDE SEQUENCE [LARGE SCALE GENOMIC DNA]</scope>
    <source>
        <strain evidence="2">A8</strain>
    </source>
</reference>
<keyword evidence="1" id="KW-0812">Transmembrane</keyword>
<proteinExistence type="predicted"/>
<feature type="transmembrane region" description="Helical" evidence="1">
    <location>
        <begin position="20"/>
        <end position="37"/>
    </location>
</feature>
<feature type="transmembrane region" description="Helical" evidence="1">
    <location>
        <begin position="44"/>
        <end position="63"/>
    </location>
</feature>
<dbReference type="EMBL" id="MTEJ01000558">
    <property type="protein sequence ID" value="OQX01657.1"/>
    <property type="molecule type" value="Genomic_DNA"/>
</dbReference>
<dbReference type="Proteomes" id="UP000192491">
    <property type="component" value="Unassembled WGS sequence"/>
</dbReference>
<protein>
    <submittedName>
        <fullName evidence="2">Uncharacterized protein</fullName>
    </submittedName>
</protein>
<name>A0A1Y1QAX0_9GAMM</name>
<organism evidence="2 3">
    <name type="scientific">Thiothrix lacustris</name>
    <dbReference type="NCBI Taxonomy" id="525917"/>
    <lineage>
        <taxon>Bacteria</taxon>
        <taxon>Pseudomonadati</taxon>
        <taxon>Pseudomonadota</taxon>
        <taxon>Gammaproteobacteria</taxon>
        <taxon>Thiotrichales</taxon>
        <taxon>Thiotrichaceae</taxon>
        <taxon>Thiothrix</taxon>
    </lineage>
</organism>
<evidence type="ECO:0000313" key="2">
    <source>
        <dbReference type="EMBL" id="OQX01657.1"/>
    </source>
</evidence>
<evidence type="ECO:0000256" key="1">
    <source>
        <dbReference type="SAM" id="Phobius"/>
    </source>
</evidence>
<feature type="transmembrane region" description="Helical" evidence="1">
    <location>
        <begin position="112"/>
        <end position="135"/>
    </location>
</feature>